<gene>
    <name evidence="12" type="ORF">H9808_01070</name>
</gene>
<dbReference type="InterPro" id="IPR050095">
    <property type="entry name" value="ECF_ABC_transporter_ATP-bd"/>
</dbReference>
<evidence type="ECO:0000256" key="9">
    <source>
        <dbReference type="ARBA" id="ARBA00023136"/>
    </source>
</evidence>
<comment type="similarity">
    <text evidence="2">Belongs to the ABC transporter superfamily.</text>
</comment>
<evidence type="ECO:0000256" key="1">
    <source>
        <dbReference type="ARBA" id="ARBA00004202"/>
    </source>
</evidence>
<dbReference type="Proteomes" id="UP000824106">
    <property type="component" value="Unassembled WGS sequence"/>
</dbReference>
<evidence type="ECO:0000256" key="8">
    <source>
        <dbReference type="ARBA" id="ARBA00022967"/>
    </source>
</evidence>
<comment type="function">
    <text evidence="10">Probably part of an ABC transporter complex. Responsible for energy coupling to the transport system.</text>
</comment>
<dbReference type="EMBL" id="DXAZ01000013">
    <property type="protein sequence ID" value="HIZ70361.1"/>
    <property type="molecule type" value="Genomic_DNA"/>
</dbReference>
<dbReference type="GO" id="GO:0042626">
    <property type="term" value="F:ATPase-coupled transmembrane transporter activity"/>
    <property type="evidence" value="ECO:0007669"/>
    <property type="project" value="TreeGrafter"/>
</dbReference>
<evidence type="ECO:0000256" key="3">
    <source>
        <dbReference type="ARBA" id="ARBA00022448"/>
    </source>
</evidence>
<evidence type="ECO:0000256" key="10">
    <source>
        <dbReference type="ARBA" id="ARBA00025157"/>
    </source>
</evidence>
<keyword evidence="4" id="KW-1003">Cell membrane</keyword>
<keyword evidence="6" id="KW-0547">Nucleotide-binding</keyword>
<dbReference type="GO" id="GO:0005524">
    <property type="term" value="F:ATP binding"/>
    <property type="evidence" value="ECO:0007669"/>
    <property type="project" value="UniProtKB-KW"/>
</dbReference>
<keyword evidence="9" id="KW-0472">Membrane</keyword>
<dbReference type="CDD" id="cd03226">
    <property type="entry name" value="ABC_cobalt_CbiO_domain2"/>
    <property type="match status" value="1"/>
</dbReference>
<accession>A0A9D2G140</accession>
<evidence type="ECO:0000259" key="11">
    <source>
        <dbReference type="PROSITE" id="PS50893"/>
    </source>
</evidence>
<comment type="subcellular location">
    <subcellularLocation>
        <location evidence="1">Cell membrane</location>
        <topology evidence="1">Peripheral membrane protein</topology>
    </subcellularLocation>
</comment>
<protein>
    <submittedName>
        <fullName evidence="12">Energy-coupling factor ABC transporter ATP-binding protein</fullName>
    </submittedName>
</protein>
<dbReference type="Gene3D" id="3.40.50.300">
    <property type="entry name" value="P-loop containing nucleotide triphosphate hydrolases"/>
    <property type="match status" value="2"/>
</dbReference>
<dbReference type="SMART" id="SM00382">
    <property type="entry name" value="AAA"/>
    <property type="match status" value="2"/>
</dbReference>
<feature type="domain" description="ABC transporter" evidence="11">
    <location>
        <begin position="5"/>
        <end position="244"/>
    </location>
</feature>
<evidence type="ECO:0000256" key="5">
    <source>
        <dbReference type="ARBA" id="ARBA00022737"/>
    </source>
</evidence>
<proteinExistence type="inferred from homology"/>
<reference evidence="12" key="2">
    <citation type="submission" date="2021-04" db="EMBL/GenBank/DDBJ databases">
        <authorList>
            <person name="Gilroy R."/>
        </authorList>
    </citation>
    <scope>NUCLEOTIDE SEQUENCE</scope>
    <source>
        <strain evidence="12">CHK169-4300</strain>
    </source>
</reference>
<dbReference type="Pfam" id="PF00005">
    <property type="entry name" value="ABC_tran"/>
    <property type="match status" value="2"/>
</dbReference>
<evidence type="ECO:0000256" key="7">
    <source>
        <dbReference type="ARBA" id="ARBA00022840"/>
    </source>
</evidence>
<dbReference type="GO" id="GO:0043190">
    <property type="term" value="C:ATP-binding cassette (ABC) transporter complex"/>
    <property type="evidence" value="ECO:0007669"/>
    <property type="project" value="TreeGrafter"/>
</dbReference>
<sequence>MKSIIKSEHVSFQYLHSKAPFLKDIHFEVKPGECILICGASGSGKTSFSRLLNGISPNYIEGELKGNIRTADLKAGEAKIEEYLPIVGSVFQNPKTQHFAVDTTSELAFPLENIGEDPDSIRKQINEKTDAFQISNLLDRNIFELSGGEKQQIAFVAANMLNPNILILDEVTSNLDQKAINKMTQMVQQLKSKNMTIIIFEHRLSWAKDVVDRYVLFEDGKIINEWSAFEFNEMTNEELHHLGLRSMNLSSYRKKIQEKRSPLTDNKKSILQTKDLEIGYSNRKVLSKLNLNFHSNNITGLMGANGTGKSTLANTLTGLQEPISGEVLWNGEKITSKQLIKKSFLVMQDMNYQLFSDSVEDEILLGSKYPNNLDEVVETLNLTPYQKRHPMSLSEGQKQRVAIASAILSGKEILIFDEPTSGLDYLHMKRFGQLLERLKTKQRVIIVITHDEELAAEWCDSIIKL</sequence>
<dbReference type="SUPFAM" id="SSF52540">
    <property type="entry name" value="P-loop containing nucleoside triphosphate hydrolases"/>
    <property type="match status" value="2"/>
</dbReference>
<keyword evidence="3" id="KW-0813">Transport</keyword>
<dbReference type="GO" id="GO:0016887">
    <property type="term" value="F:ATP hydrolysis activity"/>
    <property type="evidence" value="ECO:0007669"/>
    <property type="project" value="InterPro"/>
</dbReference>
<evidence type="ECO:0000313" key="13">
    <source>
        <dbReference type="Proteomes" id="UP000824106"/>
    </source>
</evidence>
<keyword evidence="8" id="KW-1278">Translocase</keyword>
<keyword evidence="7 12" id="KW-0067">ATP-binding</keyword>
<evidence type="ECO:0000313" key="12">
    <source>
        <dbReference type="EMBL" id="HIZ70361.1"/>
    </source>
</evidence>
<keyword evidence="5" id="KW-0677">Repeat</keyword>
<dbReference type="InterPro" id="IPR003439">
    <property type="entry name" value="ABC_transporter-like_ATP-bd"/>
</dbReference>
<dbReference type="CDD" id="cd03225">
    <property type="entry name" value="ABC_cobalt_CbiO_domain1"/>
    <property type="match status" value="1"/>
</dbReference>
<dbReference type="AlphaFoldDB" id="A0A9D2G140"/>
<dbReference type="PROSITE" id="PS50893">
    <property type="entry name" value="ABC_TRANSPORTER_2"/>
    <property type="match status" value="2"/>
</dbReference>
<evidence type="ECO:0000256" key="6">
    <source>
        <dbReference type="ARBA" id="ARBA00022741"/>
    </source>
</evidence>
<dbReference type="PANTHER" id="PTHR43553:SF23">
    <property type="entry name" value="ABC TRANSPORTER ATP-BINDING COMPONENT"/>
    <property type="match status" value="1"/>
</dbReference>
<feature type="domain" description="ABC transporter" evidence="11">
    <location>
        <begin position="271"/>
        <end position="465"/>
    </location>
</feature>
<dbReference type="InterPro" id="IPR027417">
    <property type="entry name" value="P-loop_NTPase"/>
</dbReference>
<reference evidence="12" key="1">
    <citation type="journal article" date="2021" name="PeerJ">
        <title>Extensive microbial diversity within the chicken gut microbiome revealed by metagenomics and culture.</title>
        <authorList>
            <person name="Gilroy R."/>
            <person name="Ravi A."/>
            <person name="Getino M."/>
            <person name="Pursley I."/>
            <person name="Horton D.L."/>
            <person name="Alikhan N.F."/>
            <person name="Baker D."/>
            <person name="Gharbi K."/>
            <person name="Hall N."/>
            <person name="Watson M."/>
            <person name="Adriaenssens E.M."/>
            <person name="Foster-Nyarko E."/>
            <person name="Jarju S."/>
            <person name="Secka A."/>
            <person name="Antonio M."/>
            <person name="Oren A."/>
            <person name="Chaudhuri R.R."/>
            <person name="La Ragione R."/>
            <person name="Hildebrand F."/>
            <person name="Pallen M.J."/>
        </authorList>
    </citation>
    <scope>NUCLEOTIDE SEQUENCE</scope>
    <source>
        <strain evidence="12">CHK169-4300</strain>
    </source>
</reference>
<dbReference type="InterPro" id="IPR015856">
    <property type="entry name" value="ABC_transpr_CbiO/EcfA_su"/>
</dbReference>
<dbReference type="PANTHER" id="PTHR43553">
    <property type="entry name" value="HEAVY METAL TRANSPORTER"/>
    <property type="match status" value="1"/>
</dbReference>
<organism evidence="12 13">
    <name type="scientific">Candidatus Atopostipes pullistercoris</name>
    <dbReference type="NCBI Taxonomy" id="2838467"/>
    <lineage>
        <taxon>Bacteria</taxon>
        <taxon>Bacillati</taxon>
        <taxon>Bacillota</taxon>
        <taxon>Bacilli</taxon>
        <taxon>Lactobacillales</taxon>
        <taxon>Carnobacteriaceae</taxon>
        <taxon>Atopostipes</taxon>
    </lineage>
</organism>
<comment type="caution">
    <text evidence="12">The sequence shown here is derived from an EMBL/GenBank/DDBJ whole genome shotgun (WGS) entry which is preliminary data.</text>
</comment>
<evidence type="ECO:0000256" key="4">
    <source>
        <dbReference type="ARBA" id="ARBA00022475"/>
    </source>
</evidence>
<name>A0A9D2G140_9LACT</name>
<dbReference type="InterPro" id="IPR003593">
    <property type="entry name" value="AAA+_ATPase"/>
</dbReference>
<evidence type="ECO:0000256" key="2">
    <source>
        <dbReference type="ARBA" id="ARBA00005417"/>
    </source>
</evidence>